<dbReference type="InterPro" id="IPR001810">
    <property type="entry name" value="F-box_dom"/>
</dbReference>
<evidence type="ECO:0000256" key="1">
    <source>
        <dbReference type="SAM" id="MobiDB-lite"/>
    </source>
</evidence>
<evidence type="ECO:0000313" key="3">
    <source>
        <dbReference type="EMBL" id="JAU18084.1"/>
    </source>
</evidence>
<dbReference type="CDD" id="cd22160">
    <property type="entry name" value="F-box_AtFBL13-like"/>
    <property type="match status" value="1"/>
</dbReference>
<proteinExistence type="predicted"/>
<dbReference type="SUPFAM" id="SSF81383">
    <property type="entry name" value="F-box domain"/>
    <property type="match status" value="1"/>
</dbReference>
<dbReference type="AlphaFoldDB" id="A0A1J3DMP2"/>
<dbReference type="InterPro" id="IPR006566">
    <property type="entry name" value="FBD"/>
</dbReference>
<dbReference type="InterPro" id="IPR036047">
    <property type="entry name" value="F-box-like_dom_sf"/>
</dbReference>
<dbReference type="EMBL" id="GEVI01014236">
    <property type="protein sequence ID" value="JAU18084.1"/>
    <property type="molecule type" value="Transcribed_RNA"/>
</dbReference>
<dbReference type="InterPro" id="IPR055411">
    <property type="entry name" value="LRR_FXL15/At3g58940/PEG3-like"/>
</dbReference>
<dbReference type="InterPro" id="IPR055294">
    <property type="entry name" value="FBL60-like"/>
</dbReference>
<evidence type="ECO:0000259" key="2">
    <source>
        <dbReference type="PROSITE" id="PS50181"/>
    </source>
</evidence>
<sequence length="469" mass="53354">MGGKDSISNLPDEVLGKILSLLPTKLVVSTCVLSKRWRNMFSLVDTFDYRPTTIAGGPSFESFMYKHFLLNRPPPIKKFSLTCQPGENSNRWIQTVLERGCLELHVQCNLPHSLGIIVFESNTLVKLTLSDGVHLYNHKQNYDVLVDLDRAPYFPSLRSLSLGAVSVGDVLFKLLIWHCPVLEELFIRDDDHDLSTWQGFVSSESIKRLVVSVVNLPNDAVWFSAPALVYLDYSSCVPCCYGEVVLDSLVEARLDIRFWESPTDDDDDVCGYFDGDVTNLVAGISNITTLHLSPNSLEVFHRCCKSMPLFNNLLRLSIESDEERSWQIVPLLLNKSPNLQTLVIKGLVHKVTNGCGDVCPCIPNKTKKRKMMMKEEEEEEEEEEDGDGDEDEDEDDTSCCLWTCQVKVLEISGYRGTWRELKQMRHFLGKLKYLETVNIGLHQQVKSFSYLRVTSDLKKLRPSCQMHFL</sequence>
<dbReference type="Gene3D" id="1.20.1280.50">
    <property type="match status" value="1"/>
</dbReference>
<organism evidence="3">
    <name type="scientific">Noccaea caerulescens</name>
    <name type="common">Alpine penny-cress</name>
    <name type="synonym">Thlaspi caerulescens</name>
    <dbReference type="NCBI Taxonomy" id="107243"/>
    <lineage>
        <taxon>Eukaryota</taxon>
        <taxon>Viridiplantae</taxon>
        <taxon>Streptophyta</taxon>
        <taxon>Embryophyta</taxon>
        <taxon>Tracheophyta</taxon>
        <taxon>Spermatophyta</taxon>
        <taxon>Magnoliopsida</taxon>
        <taxon>eudicotyledons</taxon>
        <taxon>Gunneridae</taxon>
        <taxon>Pentapetalae</taxon>
        <taxon>rosids</taxon>
        <taxon>malvids</taxon>
        <taxon>Brassicales</taxon>
        <taxon>Brassicaceae</taxon>
        <taxon>Coluteocarpeae</taxon>
        <taxon>Noccaea</taxon>
    </lineage>
</organism>
<dbReference type="SMART" id="SM00256">
    <property type="entry name" value="FBOX"/>
    <property type="match status" value="1"/>
</dbReference>
<reference evidence="3" key="1">
    <citation type="submission" date="2016-07" db="EMBL/GenBank/DDBJ databases">
        <title>De novo transcriptome assembly of four accessions of the metal hyperaccumulator plant Noccaea caerulescens.</title>
        <authorList>
            <person name="Blande D."/>
            <person name="Halimaa P."/>
            <person name="Tervahauta A.I."/>
            <person name="Aarts M.G."/>
            <person name="Karenlampi S.O."/>
        </authorList>
    </citation>
    <scope>NUCLEOTIDE SEQUENCE</scope>
</reference>
<dbReference type="PROSITE" id="PS50181">
    <property type="entry name" value="FBOX"/>
    <property type="match status" value="1"/>
</dbReference>
<dbReference type="InterPro" id="IPR032675">
    <property type="entry name" value="LRR_dom_sf"/>
</dbReference>
<dbReference type="PANTHER" id="PTHR31293">
    <property type="entry name" value="RNI-LIKE SUPERFAMILY PROTEIN"/>
    <property type="match status" value="1"/>
</dbReference>
<dbReference type="Pfam" id="PF00646">
    <property type="entry name" value="F-box"/>
    <property type="match status" value="1"/>
</dbReference>
<dbReference type="Gene3D" id="3.80.10.10">
    <property type="entry name" value="Ribonuclease Inhibitor"/>
    <property type="match status" value="1"/>
</dbReference>
<feature type="compositionally biased region" description="Acidic residues" evidence="1">
    <location>
        <begin position="375"/>
        <end position="396"/>
    </location>
</feature>
<name>A0A1J3DMP2_NOCCA</name>
<accession>A0A1J3DMP2</accession>
<gene>
    <name evidence="3" type="ORF">GA_TR10712_c0_g1_i1_g.34765</name>
</gene>
<dbReference type="SUPFAM" id="SSF52047">
    <property type="entry name" value="RNI-like"/>
    <property type="match status" value="1"/>
</dbReference>
<feature type="region of interest" description="Disordered" evidence="1">
    <location>
        <begin position="369"/>
        <end position="396"/>
    </location>
</feature>
<dbReference type="SMART" id="SM00579">
    <property type="entry name" value="FBD"/>
    <property type="match status" value="1"/>
</dbReference>
<dbReference type="Pfam" id="PF24758">
    <property type="entry name" value="LRR_At5g56370"/>
    <property type="match status" value="1"/>
</dbReference>
<dbReference type="PANTHER" id="PTHR31293:SF12">
    <property type="entry name" value="RNI-LIKE SUPERFAMILY PROTEIN"/>
    <property type="match status" value="1"/>
</dbReference>
<protein>
    <submittedName>
        <fullName evidence="3">F-box/LRR-repeat protein</fullName>
    </submittedName>
</protein>
<feature type="domain" description="F-box" evidence="2">
    <location>
        <begin position="4"/>
        <end position="50"/>
    </location>
</feature>
<dbReference type="InterPro" id="IPR053781">
    <property type="entry name" value="F-box_AtFBL13-like"/>
</dbReference>